<evidence type="ECO:0000313" key="3">
    <source>
        <dbReference type="Proteomes" id="UP001341840"/>
    </source>
</evidence>
<sequence>MGLMKALLVFDSVSNMETALASDLLRSHFLEVRKWSCGEANRTRLCWIEVTGLPVHGWSKENMWEIGEVWGRAVKVVIGRESFEIFVREVNEIVLSIIEEGKDRMEDRSKAEGEAHKEKDLLGIDKENGKNGSIPAIVLSSEAVMRGTVAEEDEESKVGETQPGHTGEEGAISIGPESASPIDRVEETIHSPSPTKTKTLEDDRCTKQVMLEWEKEYFMKPNNVDDLRTGEIMSPFTEANLGNDTQPSSPSISIPPGFERAVATESGREEIEENIERNKKSTTNKGGKQPKKTILRLNDPLKEKERRHKEARKQKRGKQRIVREEREAGYPSSTEDKIEDIELKTDKTWGIGRVTGLATNLEDRARKYLKEKTEDVVKQDPRESKKKGRPRKQKGSQVGASENLCK</sequence>
<reference evidence="2 3" key="1">
    <citation type="journal article" date="2023" name="Plants (Basel)">
        <title>Bridging the Gap: Combining Genomics and Transcriptomics Approaches to Understand Stylosanthes scabra, an Orphan Legume from the Brazilian Caatinga.</title>
        <authorList>
            <person name="Ferreira-Neto J.R.C."/>
            <person name="da Silva M.D."/>
            <person name="Binneck E."/>
            <person name="de Melo N.F."/>
            <person name="da Silva R.H."/>
            <person name="de Melo A.L.T.M."/>
            <person name="Pandolfi V."/>
            <person name="Bustamante F.O."/>
            <person name="Brasileiro-Vidal A.C."/>
            <person name="Benko-Iseppon A.M."/>
        </authorList>
    </citation>
    <scope>NUCLEOTIDE SEQUENCE [LARGE SCALE GENOMIC DNA]</scope>
    <source>
        <tissue evidence="2">Leaves</tissue>
    </source>
</reference>
<evidence type="ECO:0000256" key="1">
    <source>
        <dbReference type="SAM" id="MobiDB-lite"/>
    </source>
</evidence>
<evidence type="ECO:0008006" key="4">
    <source>
        <dbReference type="Google" id="ProtNLM"/>
    </source>
</evidence>
<feature type="compositionally biased region" description="Basic and acidic residues" evidence="1">
    <location>
        <begin position="368"/>
        <end position="383"/>
    </location>
</feature>
<feature type="region of interest" description="Disordered" evidence="1">
    <location>
        <begin position="237"/>
        <end position="342"/>
    </location>
</feature>
<feature type="compositionally biased region" description="Low complexity" evidence="1">
    <location>
        <begin position="247"/>
        <end position="256"/>
    </location>
</feature>
<dbReference type="Proteomes" id="UP001341840">
    <property type="component" value="Unassembled WGS sequence"/>
</dbReference>
<evidence type="ECO:0000313" key="2">
    <source>
        <dbReference type="EMBL" id="MED6114340.1"/>
    </source>
</evidence>
<accession>A0ABU6QQS6</accession>
<feature type="compositionally biased region" description="Basic residues" evidence="1">
    <location>
        <begin position="305"/>
        <end position="320"/>
    </location>
</feature>
<name>A0ABU6QQS6_9FABA</name>
<organism evidence="2 3">
    <name type="scientific">Stylosanthes scabra</name>
    <dbReference type="NCBI Taxonomy" id="79078"/>
    <lineage>
        <taxon>Eukaryota</taxon>
        <taxon>Viridiplantae</taxon>
        <taxon>Streptophyta</taxon>
        <taxon>Embryophyta</taxon>
        <taxon>Tracheophyta</taxon>
        <taxon>Spermatophyta</taxon>
        <taxon>Magnoliopsida</taxon>
        <taxon>eudicotyledons</taxon>
        <taxon>Gunneridae</taxon>
        <taxon>Pentapetalae</taxon>
        <taxon>rosids</taxon>
        <taxon>fabids</taxon>
        <taxon>Fabales</taxon>
        <taxon>Fabaceae</taxon>
        <taxon>Papilionoideae</taxon>
        <taxon>50 kb inversion clade</taxon>
        <taxon>dalbergioids sensu lato</taxon>
        <taxon>Dalbergieae</taxon>
        <taxon>Pterocarpus clade</taxon>
        <taxon>Stylosanthes</taxon>
    </lineage>
</organism>
<gene>
    <name evidence="2" type="ORF">PIB30_079315</name>
</gene>
<keyword evidence="3" id="KW-1185">Reference proteome</keyword>
<feature type="compositionally biased region" description="Basic and acidic residues" evidence="1">
    <location>
        <begin position="321"/>
        <end position="342"/>
    </location>
</feature>
<feature type="region of interest" description="Disordered" evidence="1">
    <location>
        <begin position="149"/>
        <end position="181"/>
    </location>
</feature>
<feature type="region of interest" description="Disordered" evidence="1">
    <location>
        <begin position="104"/>
        <end position="126"/>
    </location>
</feature>
<feature type="region of interest" description="Disordered" evidence="1">
    <location>
        <begin position="368"/>
        <end position="406"/>
    </location>
</feature>
<feature type="compositionally biased region" description="Basic and acidic residues" evidence="1">
    <location>
        <begin position="266"/>
        <end position="279"/>
    </location>
</feature>
<proteinExistence type="predicted"/>
<feature type="compositionally biased region" description="Basic residues" evidence="1">
    <location>
        <begin position="384"/>
        <end position="394"/>
    </location>
</feature>
<comment type="caution">
    <text evidence="2">The sequence shown here is derived from an EMBL/GenBank/DDBJ whole genome shotgun (WGS) entry which is preliminary data.</text>
</comment>
<dbReference type="EMBL" id="JASCZI010001121">
    <property type="protein sequence ID" value="MED6114340.1"/>
    <property type="molecule type" value="Genomic_DNA"/>
</dbReference>
<protein>
    <recommendedName>
        <fullName evidence="4">DUF4283 domain-containing protein</fullName>
    </recommendedName>
</protein>